<keyword evidence="2" id="KW-0812">Transmembrane</keyword>
<dbReference type="InterPro" id="IPR046703">
    <property type="entry name" value="DUF6776"/>
</dbReference>
<proteinExistence type="predicted"/>
<evidence type="ECO:0000256" key="2">
    <source>
        <dbReference type="SAM" id="Phobius"/>
    </source>
</evidence>
<evidence type="ECO:0000313" key="4">
    <source>
        <dbReference type="Proteomes" id="UP000243488"/>
    </source>
</evidence>
<dbReference type="Proteomes" id="UP000243488">
    <property type="component" value="Chromosome"/>
</dbReference>
<keyword evidence="2" id="KW-1133">Transmembrane helix</keyword>
<organism evidence="3 4">
    <name type="scientific">Halopseudomonas phragmitis</name>
    <dbReference type="NCBI Taxonomy" id="1931241"/>
    <lineage>
        <taxon>Bacteria</taxon>
        <taxon>Pseudomonadati</taxon>
        <taxon>Pseudomonadota</taxon>
        <taxon>Gammaproteobacteria</taxon>
        <taxon>Pseudomonadales</taxon>
        <taxon>Pseudomonadaceae</taxon>
        <taxon>Halopseudomonas</taxon>
    </lineage>
</organism>
<evidence type="ECO:0000313" key="3">
    <source>
        <dbReference type="EMBL" id="AQZ93773.1"/>
    </source>
</evidence>
<dbReference type="STRING" id="1931241.BVH74_02935"/>
<keyword evidence="4" id="KW-1185">Reference proteome</keyword>
<dbReference type="KEGG" id="ppha:BVH74_02935"/>
<accession>A0A1V0B1F2</accession>
<gene>
    <name evidence="3" type="ORF">BVH74_02935</name>
</gene>
<keyword evidence="1" id="KW-0175">Coiled coil</keyword>
<keyword evidence="2" id="KW-0472">Membrane</keyword>
<dbReference type="RefSeq" id="WP_080048631.1">
    <property type="nucleotide sequence ID" value="NZ_CP020100.1"/>
</dbReference>
<feature type="coiled-coil region" evidence="1">
    <location>
        <begin position="49"/>
        <end position="124"/>
    </location>
</feature>
<name>A0A1V0B1F2_9GAMM</name>
<protein>
    <submittedName>
        <fullName evidence="3">Uncharacterized protein</fullName>
    </submittedName>
</protein>
<reference evidence="3 4" key="1">
    <citation type="submission" date="2017-03" db="EMBL/GenBank/DDBJ databases">
        <title>Complete genome sequence of the novel DNRA strain Pseudomonas sp. S-6-2 isolated from Chinese polluted river sediment. Journal of Biotechnology.</title>
        <authorList>
            <person name="Li J."/>
            <person name="Xiang F."/>
            <person name="Wang L."/>
            <person name="Xi L."/>
            <person name="Liu J."/>
        </authorList>
    </citation>
    <scope>NUCLEOTIDE SEQUENCE [LARGE SCALE GENOMIC DNA]</scope>
    <source>
        <strain evidence="3 4">S-6-2</strain>
    </source>
</reference>
<dbReference type="EMBL" id="CP020100">
    <property type="protein sequence ID" value="AQZ93773.1"/>
    <property type="molecule type" value="Genomic_DNA"/>
</dbReference>
<sequence>MVNFKKRAPLREQDVVFMPRNGKYARLWRGILLALLFLAVPISGLLGWRLALETQRELLKDHAELLQRQSELLQELDGNRQRYQQLEVDLLVARESVSEGREVIHDLEQQLFRLQQDLAQYQGALAPSALTPGLRIQAFELHATESPQVFRYKVMVSRVGSESDTVQARLLVRLQGKQGGRSVTLPLSALSELENDEGLELDFRYFQVVPGNSRAAELTLPEGFEPERVLLSAQQDGKTLVEQTFDWTVTGVRP</sequence>
<dbReference type="AlphaFoldDB" id="A0A1V0B1F2"/>
<dbReference type="Pfam" id="PF20567">
    <property type="entry name" value="DUF6776"/>
    <property type="match status" value="1"/>
</dbReference>
<feature type="transmembrane region" description="Helical" evidence="2">
    <location>
        <begin position="27"/>
        <end position="48"/>
    </location>
</feature>
<evidence type="ECO:0000256" key="1">
    <source>
        <dbReference type="SAM" id="Coils"/>
    </source>
</evidence>